<evidence type="ECO:0000256" key="4">
    <source>
        <dbReference type="ARBA" id="ARBA00038277"/>
    </source>
</evidence>
<protein>
    <submittedName>
        <fullName evidence="6">O-methyltransferase</fullName>
    </submittedName>
</protein>
<dbReference type="RefSeq" id="XP_046065721.1">
    <property type="nucleotide sequence ID" value="XM_046218782.1"/>
</dbReference>
<dbReference type="InterPro" id="IPR001077">
    <property type="entry name" value="COMT_C"/>
</dbReference>
<evidence type="ECO:0000256" key="2">
    <source>
        <dbReference type="ARBA" id="ARBA00022679"/>
    </source>
</evidence>
<dbReference type="PANTHER" id="PTHR43712:SF5">
    <property type="entry name" value="O-METHYLTRANSFERASE ASQN-RELATED"/>
    <property type="match status" value="1"/>
</dbReference>
<dbReference type="AlphaFoldDB" id="A0AAD4KEQ7"/>
<accession>A0AAD4KEQ7</accession>
<dbReference type="Gene3D" id="1.10.10.10">
    <property type="entry name" value="Winged helix-like DNA-binding domain superfamily/Winged helix DNA-binding domain"/>
    <property type="match status" value="1"/>
</dbReference>
<dbReference type="InterPro" id="IPR016461">
    <property type="entry name" value="COMT-like"/>
</dbReference>
<dbReference type="PANTHER" id="PTHR43712">
    <property type="entry name" value="PUTATIVE (AFU_ORTHOLOGUE AFUA_4G14580)-RELATED"/>
    <property type="match status" value="1"/>
</dbReference>
<keyword evidence="3" id="KW-0949">S-adenosyl-L-methionine</keyword>
<organism evidence="6 7">
    <name type="scientific">Talaromyces proteolyticus</name>
    <dbReference type="NCBI Taxonomy" id="1131652"/>
    <lineage>
        <taxon>Eukaryota</taxon>
        <taxon>Fungi</taxon>
        <taxon>Dikarya</taxon>
        <taxon>Ascomycota</taxon>
        <taxon>Pezizomycotina</taxon>
        <taxon>Eurotiomycetes</taxon>
        <taxon>Eurotiomycetidae</taxon>
        <taxon>Eurotiales</taxon>
        <taxon>Trichocomaceae</taxon>
        <taxon>Talaromyces</taxon>
        <taxon>Talaromyces sect. Bacilispori</taxon>
    </lineage>
</organism>
<dbReference type="Pfam" id="PF00891">
    <property type="entry name" value="Methyltransf_2"/>
    <property type="match status" value="1"/>
</dbReference>
<dbReference type="GeneID" id="70249069"/>
<evidence type="ECO:0000313" key="6">
    <source>
        <dbReference type="EMBL" id="KAH8689367.1"/>
    </source>
</evidence>
<evidence type="ECO:0000259" key="5">
    <source>
        <dbReference type="Pfam" id="PF00891"/>
    </source>
</evidence>
<dbReference type="PROSITE" id="PS51683">
    <property type="entry name" value="SAM_OMT_II"/>
    <property type="match status" value="1"/>
</dbReference>
<reference evidence="6" key="1">
    <citation type="submission" date="2021-12" db="EMBL/GenBank/DDBJ databases">
        <title>Convergent genome expansion in fungi linked to evolution of root-endophyte symbiosis.</title>
        <authorList>
            <consortium name="DOE Joint Genome Institute"/>
            <person name="Ke Y.-H."/>
            <person name="Bonito G."/>
            <person name="Liao H.-L."/>
            <person name="Looney B."/>
            <person name="Rojas-Flechas A."/>
            <person name="Nash J."/>
            <person name="Hameed K."/>
            <person name="Schadt C."/>
            <person name="Martin F."/>
            <person name="Crous P.W."/>
            <person name="Miettinen O."/>
            <person name="Magnuson J.K."/>
            <person name="Labbe J."/>
            <person name="Jacobson D."/>
            <person name="Doktycz M.J."/>
            <person name="Veneault-Fourrey C."/>
            <person name="Kuo A."/>
            <person name="Mondo S."/>
            <person name="Calhoun S."/>
            <person name="Riley R."/>
            <person name="Ohm R."/>
            <person name="LaButti K."/>
            <person name="Andreopoulos B."/>
            <person name="Pangilinan J."/>
            <person name="Nolan M."/>
            <person name="Tritt A."/>
            <person name="Clum A."/>
            <person name="Lipzen A."/>
            <person name="Daum C."/>
            <person name="Barry K."/>
            <person name="Grigoriev I.V."/>
            <person name="Vilgalys R."/>
        </authorList>
    </citation>
    <scope>NUCLEOTIDE SEQUENCE</scope>
    <source>
        <strain evidence="6">PMI_201</strain>
    </source>
</reference>
<keyword evidence="7" id="KW-1185">Reference proteome</keyword>
<dbReference type="EMBL" id="JAJTJA010000015">
    <property type="protein sequence ID" value="KAH8689367.1"/>
    <property type="molecule type" value="Genomic_DNA"/>
</dbReference>
<name>A0AAD4KEQ7_9EURO</name>
<dbReference type="Gene3D" id="3.40.50.150">
    <property type="entry name" value="Vaccinia Virus protein VP39"/>
    <property type="match status" value="1"/>
</dbReference>
<dbReference type="Proteomes" id="UP001201262">
    <property type="component" value="Unassembled WGS sequence"/>
</dbReference>
<dbReference type="GO" id="GO:0032259">
    <property type="term" value="P:methylation"/>
    <property type="evidence" value="ECO:0007669"/>
    <property type="project" value="UniProtKB-KW"/>
</dbReference>
<dbReference type="SUPFAM" id="SSF46785">
    <property type="entry name" value="Winged helix' DNA-binding domain"/>
    <property type="match status" value="1"/>
</dbReference>
<proteinExistence type="inferred from homology"/>
<dbReference type="GO" id="GO:0008171">
    <property type="term" value="F:O-methyltransferase activity"/>
    <property type="evidence" value="ECO:0007669"/>
    <property type="project" value="InterPro"/>
</dbReference>
<evidence type="ECO:0000256" key="1">
    <source>
        <dbReference type="ARBA" id="ARBA00022603"/>
    </source>
</evidence>
<evidence type="ECO:0000256" key="3">
    <source>
        <dbReference type="ARBA" id="ARBA00022691"/>
    </source>
</evidence>
<keyword evidence="2" id="KW-0808">Transferase</keyword>
<keyword evidence="1" id="KW-0489">Methyltransferase</keyword>
<feature type="domain" description="O-methyltransferase C-terminal" evidence="5">
    <location>
        <begin position="188"/>
        <end position="391"/>
    </location>
</feature>
<sequence>MTSLTELTSRMAAHAALLEQSLASRGLPLPSFEQHAGETFPDVSKDAAAREARVKLMDDSKLLLDLLLGPADLINRLCQSPFEVAAQSIIYKFKIYDLVPFGGSTTYTELAAKTGLPEYRIRTAIRQSALNRIFDEPAPNVVVHTAASAALVHNKAIQDWYGHFVEEVFPSAAKLAETMEKYPQSTEPNHCSFSTAFNTKDPIFKFFEDNPDRQARFFGAMAGVGKGEGFNLQHIVNGYDWANVGSGLVVDLGGSSGFVSIALAEAFPELKFVVQDYEHTVEGGKKALPAHLKSRIDFSAHNFFTPQPISAEVYFLRHICHDWAAHNAVKILKSLVPALKPTSRIILCELVIQPPRALNGSHERQQRAMEMTMWNMVNAQERSREEWEEVVRLTDDRLAILSINRPENSWDSLIEIGWK</sequence>
<dbReference type="InterPro" id="IPR036390">
    <property type="entry name" value="WH_DNA-bd_sf"/>
</dbReference>
<comment type="caution">
    <text evidence="6">The sequence shown here is derived from an EMBL/GenBank/DDBJ whole genome shotgun (WGS) entry which is preliminary data.</text>
</comment>
<dbReference type="InterPro" id="IPR029063">
    <property type="entry name" value="SAM-dependent_MTases_sf"/>
</dbReference>
<comment type="similarity">
    <text evidence="4">Belongs to the class I-like SAM-binding methyltransferase superfamily. Cation-independent O-methyltransferase family.</text>
</comment>
<gene>
    <name evidence="6" type="ORF">BGW36DRAFT_401748</name>
</gene>
<evidence type="ECO:0000313" key="7">
    <source>
        <dbReference type="Proteomes" id="UP001201262"/>
    </source>
</evidence>
<dbReference type="InterPro" id="IPR036388">
    <property type="entry name" value="WH-like_DNA-bd_sf"/>
</dbReference>
<dbReference type="SUPFAM" id="SSF53335">
    <property type="entry name" value="S-adenosyl-L-methionine-dependent methyltransferases"/>
    <property type="match status" value="1"/>
</dbReference>